<protein>
    <submittedName>
        <fullName evidence="2">DUF4065 domain-containing protein</fullName>
    </submittedName>
</protein>
<accession>A0ABU3MU92</accession>
<feature type="domain" description="Antitoxin SocA-like Panacea" evidence="1">
    <location>
        <begin position="29"/>
        <end position="135"/>
    </location>
</feature>
<dbReference type="RefSeq" id="WP_268378268.1">
    <property type="nucleotide sequence ID" value="NZ_JAPQTC020000004.1"/>
</dbReference>
<proteinExistence type="predicted"/>
<dbReference type="Proteomes" id="UP001074635">
    <property type="component" value="Unassembled WGS sequence"/>
</dbReference>
<comment type="caution">
    <text evidence="2">The sequence shown here is derived from an EMBL/GenBank/DDBJ whole genome shotgun (WGS) entry which is preliminary data.</text>
</comment>
<organism evidence="2 3">
    <name type="scientific">Alcaligenes nematophilus</name>
    <dbReference type="NCBI Taxonomy" id="2994643"/>
    <lineage>
        <taxon>Bacteria</taxon>
        <taxon>Pseudomonadati</taxon>
        <taxon>Pseudomonadota</taxon>
        <taxon>Betaproteobacteria</taxon>
        <taxon>Burkholderiales</taxon>
        <taxon>Alcaligenaceae</taxon>
        <taxon>Alcaligenes</taxon>
    </lineage>
</organism>
<dbReference type="Pfam" id="PF13274">
    <property type="entry name" value="SocA_Panacea"/>
    <property type="match status" value="1"/>
</dbReference>
<evidence type="ECO:0000259" key="1">
    <source>
        <dbReference type="Pfam" id="PF13274"/>
    </source>
</evidence>
<dbReference type="InterPro" id="IPR025272">
    <property type="entry name" value="SocA_Panacea"/>
</dbReference>
<sequence>MAYSAYAVANAFIQRARERGVNDLTPMKLQKLLYLAQAWNIKVLGQPLLDDHFSRWQYGPVIPAMYHEFKDFGARPINRMATTLAAATNGDFAQIPIIPEHDRISWSLIDAVLNRYGHLDGYQLGNLTHQMGSGWAANGGRADGSVITIDEMMRDQNV</sequence>
<name>A0ABU3MU92_9BURK</name>
<gene>
    <name evidence="2" type="ORF">OYC61_012740</name>
</gene>
<dbReference type="EMBL" id="JAPQTC020000004">
    <property type="protein sequence ID" value="MDT8505166.1"/>
    <property type="molecule type" value="Genomic_DNA"/>
</dbReference>
<evidence type="ECO:0000313" key="3">
    <source>
        <dbReference type="Proteomes" id="UP001074635"/>
    </source>
</evidence>
<keyword evidence="3" id="KW-1185">Reference proteome</keyword>
<reference evidence="2" key="1">
    <citation type="submission" date="2023-08" db="EMBL/GenBank/DDBJ databases">
        <title>Study of Resistomes in environmental pathogenic environmental.</title>
        <authorList>
            <person name="Bhattacharjee A."/>
            <person name="Singh A.K."/>
        </authorList>
    </citation>
    <scope>NUCLEOTIDE SEQUENCE</scope>
    <source>
        <strain evidence="2">S1</strain>
    </source>
</reference>
<evidence type="ECO:0000313" key="2">
    <source>
        <dbReference type="EMBL" id="MDT8505166.1"/>
    </source>
</evidence>